<comment type="subcellular location">
    <subcellularLocation>
        <location evidence="1">Nucleus</location>
    </subcellularLocation>
</comment>
<dbReference type="AlphaFoldDB" id="A0A7R9KWB3"/>
<dbReference type="EMBL" id="OC861530">
    <property type="protein sequence ID" value="CAD7629521.1"/>
    <property type="molecule type" value="Genomic_DNA"/>
</dbReference>
<dbReference type="PROSITE" id="PS51968">
    <property type="entry name" value="GRH_CP2_DB"/>
    <property type="match status" value="1"/>
</dbReference>
<dbReference type="InterPro" id="IPR040167">
    <property type="entry name" value="TF_CP2-like"/>
</dbReference>
<dbReference type="PANTHER" id="PTHR11037">
    <property type="entry name" value="TRANSCRIPTION FACTOR CP2"/>
    <property type="match status" value="1"/>
</dbReference>
<dbReference type="GO" id="GO:0005634">
    <property type="term" value="C:nucleus"/>
    <property type="evidence" value="ECO:0007669"/>
    <property type="project" value="UniProtKB-SubCell"/>
</dbReference>
<keyword evidence="1" id="KW-0539">Nucleus</keyword>
<gene>
    <name evidence="4" type="ORF">OSB1V03_LOCUS9937</name>
</gene>
<evidence type="ECO:0000256" key="2">
    <source>
        <dbReference type="SAM" id="MobiDB-lite"/>
    </source>
</evidence>
<accession>A0A7R9KWB3</accession>
<evidence type="ECO:0000259" key="3">
    <source>
        <dbReference type="PROSITE" id="PS51968"/>
    </source>
</evidence>
<keyword evidence="5" id="KW-1185">Reference proteome</keyword>
<organism evidence="4">
    <name type="scientific">Medioppia subpectinata</name>
    <dbReference type="NCBI Taxonomy" id="1979941"/>
    <lineage>
        <taxon>Eukaryota</taxon>
        <taxon>Metazoa</taxon>
        <taxon>Ecdysozoa</taxon>
        <taxon>Arthropoda</taxon>
        <taxon>Chelicerata</taxon>
        <taxon>Arachnida</taxon>
        <taxon>Acari</taxon>
        <taxon>Acariformes</taxon>
        <taxon>Sarcoptiformes</taxon>
        <taxon>Oribatida</taxon>
        <taxon>Brachypylina</taxon>
        <taxon>Oppioidea</taxon>
        <taxon>Oppiidae</taxon>
        <taxon>Medioppia</taxon>
    </lineage>
</organism>
<dbReference type="Proteomes" id="UP000759131">
    <property type="component" value="Unassembled WGS sequence"/>
</dbReference>
<dbReference type="GO" id="GO:0001228">
    <property type="term" value="F:DNA-binding transcription activator activity, RNA polymerase II-specific"/>
    <property type="evidence" value="ECO:0007669"/>
    <property type="project" value="TreeGrafter"/>
</dbReference>
<dbReference type="GO" id="GO:0000978">
    <property type="term" value="F:RNA polymerase II cis-regulatory region sequence-specific DNA binding"/>
    <property type="evidence" value="ECO:0007669"/>
    <property type="project" value="TreeGrafter"/>
</dbReference>
<feature type="domain" description="Grh/CP2 DB" evidence="3">
    <location>
        <begin position="1"/>
        <end position="226"/>
    </location>
</feature>
<proteinExistence type="predicted"/>
<dbReference type="OrthoDB" id="7680836at2759"/>
<evidence type="ECO:0000256" key="1">
    <source>
        <dbReference type="PROSITE-ProRule" id="PRU01313"/>
    </source>
</evidence>
<dbReference type="InterPro" id="IPR007604">
    <property type="entry name" value="CP2"/>
</dbReference>
<feature type="region of interest" description="Disordered" evidence="2">
    <location>
        <begin position="206"/>
        <end position="226"/>
    </location>
</feature>
<dbReference type="PANTHER" id="PTHR11037:SF20">
    <property type="entry name" value="PROTEIN GRAINYHEAD"/>
    <property type="match status" value="1"/>
</dbReference>
<sequence length="226" mass="25794">RAPKGFRREDDRVTYINKGQFYGITLEFIPDPDKPLKSSMVKSLIMLVFREEKLHDEEVKAWQFWHSRQHSVKQRILDADTKNSAGIVGPIEEITHNAIAFYWNPLEGPAKVNVAVQCLSTDFSNQKGVKGLPLHLQLDTFDDFREGSTPVHRGYCQIKVFCDKGAERKTRDEERRAAKRKLSATGIHLSIGAIVRSKYSVIRAPKGKHGTKREELPNENFPPLEV</sequence>
<evidence type="ECO:0000313" key="5">
    <source>
        <dbReference type="Proteomes" id="UP000759131"/>
    </source>
</evidence>
<protein>
    <recommendedName>
        <fullName evidence="3">Grh/CP2 DB domain-containing protein</fullName>
    </recommendedName>
</protein>
<name>A0A7R9KWB3_9ACAR</name>
<keyword evidence="1" id="KW-0238">DNA-binding</keyword>
<dbReference type="Pfam" id="PF04516">
    <property type="entry name" value="CP2"/>
    <property type="match status" value="1"/>
</dbReference>
<evidence type="ECO:0000313" key="4">
    <source>
        <dbReference type="EMBL" id="CAD7629521.1"/>
    </source>
</evidence>
<feature type="non-terminal residue" evidence="4">
    <location>
        <position position="226"/>
    </location>
</feature>
<dbReference type="EMBL" id="CAJPIZ010006955">
    <property type="protein sequence ID" value="CAG2109951.1"/>
    <property type="molecule type" value="Genomic_DNA"/>
</dbReference>
<reference evidence="4" key="1">
    <citation type="submission" date="2020-11" db="EMBL/GenBank/DDBJ databases">
        <authorList>
            <person name="Tran Van P."/>
        </authorList>
    </citation>
    <scope>NUCLEOTIDE SEQUENCE</scope>
</reference>